<dbReference type="InterPro" id="IPR006139">
    <property type="entry name" value="D-isomer_2_OHA_DH_cat_dom"/>
</dbReference>
<dbReference type="Gene3D" id="3.40.50.720">
    <property type="entry name" value="NAD(P)-binding Rossmann-like Domain"/>
    <property type="match status" value="2"/>
</dbReference>
<evidence type="ECO:0000259" key="6">
    <source>
        <dbReference type="Pfam" id="PF02826"/>
    </source>
</evidence>
<dbReference type="GO" id="GO:0051287">
    <property type="term" value="F:NAD binding"/>
    <property type="evidence" value="ECO:0007669"/>
    <property type="project" value="InterPro"/>
</dbReference>
<evidence type="ECO:0000256" key="1">
    <source>
        <dbReference type="ARBA" id="ARBA00005854"/>
    </source>
</evidence>
<evidence type="ECO:0000256" key="2">
    <source>
        <dbReference type="ARBA" id="ARBA00023002"/>
    </source>
</evidence>
<dbReference type="FunFam" id="3.40.50.720:FF:000041">
    <property type="entry name" value="D-3-phosphoglycerate dehydrogenase"/>
    <property type="match status" value="1"/>
</dbReference>
<dbReference type="PANTHER" id="PTHR43026:SF1">
    <property type="entry name" value="2-HYDROXYACID DEHYDROGENASE HOMOLOG 1-RELATED"/>
    <property type="match status" value="1"/>
</dbReference>
<name>A0A1G2QR10_9BACT</name>
<dbReference type="Pfam" id="PF00389">
    <property type="entry name" value="2-Hacid_dh"/>
    <property type="match status" value="1"/>
</dbReference>
<evidence type="ECO:0000259" key="5">
    <source>
        <dbReference type="Pfam" id="PF00389"/>
    </source>
</evidence>
<proteinExistence type="inferred from homology"/>
<dbReference type="SUPFAM" id="SSF51735">
    <property type="entry name" value="NAD(P)-binding Rossmann-fold domains"/>
    <property type="match status" value="1"/>
</dbReference>
<protein>
    <recommendedName>
        <fullName evidence="9">Hydroxyacid dehydrogenase</fullName>
    </recommendedName>
</protein>
<dbReference type="PROSITE" id="PS00670">
    <property type="entry name" value="D_2_HYDROXYACID_DH_2"/>
    <property type="match status" value="1"/>
</dbReference>
<organism evidence="7 8">
    <name type="scientific">Candidatus Vogelbacteria bacterium RIFOXYD2_FULL_44_9</name>
    <dbReference type="NCBI Taxonomy" id="1802441"/>
    <lineage>
        <taxon>Bacteria</taxon>
        <taxon>Candidatus Vogeliibacteriota</taxon>
    </lineage>
</organism>
<dbReference type="Proteomes" id="UP000177140">
    <property type="component" value="Unassembled WGS sequence"/>
</dbReference>
<reference evidence="7 8" key="1">
    <citation type="journal article" date="2016" name="Nat. Commun.">
        <title>Thousands of microbial genomes shed light on interconnected biogeochemical processes in an aquifer system.</title>
        <authorList>
            <person name="Anantharaman K."/>
            <person name="Brown C.T."/>
            <person name="Hug L.A."/>
            <person name="Sharon I."/>
            <person name="Castelle C.J."/>
            <person name="Probst A.J."/>
            <person name="Thomas B.C."/>
            <person name="Singh A."/>
            <person name="Wilkins M.J."/>
            <person name="Karaoz U."/>
            <person name="Brodie E.L."/>
            <person name="Williams K.H."/>
            <person name="Hubbard S.S."/>
            <person name="Banfield J.F."/>
        </authorList>
    </citation>
    <scope>NUCLEOTIDE SEQUENCE [LARGE SCALE GENOMIC DNA]</scope>
</reference>
<feature type="domain" description="D-isomer specific 2-hydroxyacid dehydrogenase NAD-binding" evidence="6">
    <location>
        <begin position="117"/>
        <end position="314"/>
    </location>
</feature>
<evidence type="ECO:0000313" key="7">
    <source>
        <dbReference type="EMBL" id="OHA62837.1"/>
    </source>
</evidence>
<dbReference type="InterPro" id="IPR029752">
    <property type="entry name" value="D-isomer_DH_CS1"/>
</dbReference>
<sequence>MKIGFFELEQWEKDYLFDLHSLGDGGADKVPALGEVEMIDGILSAEHLSEQTDFEIISVFVNSVIDARVLDHLPKLKLIVTRSTGFDHIDLDLCKSRGVVVANVPSYGEETVAEYTFALLLNLSRKVYLSFDRIRETGSFSLDNLRGFDLNGKTLGVIGTGRIGRNVIEIATGFNMKVVAYDPKPNAEYATKMKYVYLPLDEVLTTSDIVTLHVPYMESNHHLIDASAFAKMKKGVYFVNTARGALVDTMALVEALRSGQVAGAGLDVLEEEGVIKDELNALSAGKLEGHDLKAVLADHLLIDMPNVIVTPHNAFNTWEALRRILDTSVEDIKGYISGTPTNLVS</sequence>
<dbReference type="InterPro" id="IPR058205">
    <property type="entry name" value="D-LDH-like"/>
</dbReference>
<dbReference type="InterPro" id="IPR036291">
    <property type="entry name" value="NAD(P)-bd_dom_sf"/>
</dbReference>
<gene>
    <name evidence="7" type="ORF">A2556_01185</name>
</gene>
<dbReference type="PANTHER" id="PTHR43026">
    <property type="entry name" value="2-HYDROXYACID DEHYDROGENASE HOMOLOG 1-RELATED"/>
    <property type="match status" value="1"/>
</dbReference>
<dbReference type="AlphaFoldDB" id="A0A1G2QR10"/>
<feature type="domain" description="D-isomer specific 2-hydroxyacid dehydrogenase catalytic" evidence="5">
    <location>
        <begin position="33"/>
        <end position="344"/>
    </location>
</feature>
<dbReference type="CDD" id="cd12187">
    <property type="entry name" value="LDH_like_1"/>
    <property type="match status" value="1"/>
</dbReference>
<dbReference type="GO" id="GO:0008720">
    <property type="term" value="F:D-lactate dehydrogenase (NAD+) activity"/>
    <property type="evidence" value="ECO:0007669"/>
    <property type="project" value="TreeGrafter"/>
</dbReference>
<evidence type="ECO:0000256" key="3">
    <source>
        <dbReference type="ARBA" id="ARBA00023027"/>
    </source>
</evidence>
<dbReference type="PROSITE" id="PS00671">
    <property type="entry name" value="D_2_HYDROXYACID_DH_3"/>
    <property type="match status" value="1"/>
</dbReference>
<comment type="caution">
    <text evidence="7">The sequence shown here is derived from an EMBL/GenBank/DDBJ whole genome shotgun (WGS) entry which is preliminary data.</text>
</comment>
<dbReference type="SUPFAM" id="SSF52283">
    <property type="entry name" value="Formate/glycerate dehydrogenase catalytic domain-like"/>
    <property type="match status" value="1"/>
</dbReference>
<dbReference type="GO" id="GO:0004617">
    <property type="term" value="F:phosphoglycerate dehydrogenase activity"/>
    <property type="evidence" value="ECO:0007669"/>
    <property type="project" value="UniProtKB-ARBA"/>
</dbReference>
<dbReference type="GO" id="GO:0006564">
    <property type="term" value="P:L-serine biosynthetic process"/>
    <property type="evidence" value="ECO:0007669"/>
    <property type="project" value="UniProtKB-ARBA"/>
</dbReference>
<evidence type="ECO:0000313" key="8">
    <source>
        <dbReference type="Proteomes" id="UP000177140"/>
    </source>
</evidence>
<evidence type="ECO:0000256" key="4">
    <source>
        <dbReference type="RuleBase" id="RU003719"/>
    </source>
</evidence>
<keyword evidence="3" id="KW-0520">NAD</keyword>
<dbReference type="PROSITE" id="PS00065">
    <property type="entry name" value="D_2_HYDROXYACID_DH_1"/>
    <property type="match status" value="1"/>
</dbReference>
<accession>A0A1G2QR10</accession>
<evidence type="ECO:0008006" key="9">
    <source>
        <dbReference type="Google" id="ProtNLM"/>
    </source>
</evidence>
<keyword evidence="2 4" id="KW-0560">Oxidoreductase</keyword>
<dbReference type="Pfam" id="PF02826">
    <property type="entry name" value="2-Hacid_dh_C"/>
    <property type="match status" value="1"/>
</dbReference>
<dbReference type="InterPro" id="IPR006140">
    <property type="entry name" value="D-isomer_DH_NAD-bd"/>
</dbReference>
<dbReference type="GO" id="GO:0047545">
    <property type="term" value="F:(S)-2-hydroxyglutarate dehydrogenase activity"/>
    <property type="evidence" value="ECO:0007669"/>
    <property type="project" value="UniProtKB-ARBA"/>
</dbReference>
<dbReference type="InterPro" id="IPR029753">
    <property type="entry name" value="D-isomer_DH_CS"/>
</dbReference>
<dbReference type="EMBL" id="MHTM01000003">
    <property type="protein sequence ID" value="OHA62837.1"/>
    <property type="molecule type" value="Genomic_DNA"/>
</dbReference>
<comment type="similarity">
    <text evidence="1 4">Belongs to the D-isomer specific 2-hydroxyacid dehydrogenase family.</text>
</comment>